<keyword evidence="4 6" id="KW-1133">Transmembrane helix</keyword>
<feature type="transmembrane region" description="Helical" evidence="6">
    <location>
        <begin position="12"/>
        <end position="32"/>
    </location>
</feature>
<keyword evidence="5 6" id="KW-0472">Membrane</keyword>
<feature type="transmembrane region" description="Helical" evidence="6">
    <location>
        <begin position="209"/>
        <end position="227"/>
    </location>
</feature>
<dbReference type="InterPro" id="IPR001851">
    <property type="entry name" value="ABC_transp_permease"/>
</dbReference>
<reference evidence="8 9" key="1">
    <citation type="journal article" date="2017" name="Genome Announc.">
        <title>Draft Genome Sequence of a Sporulating and Motile Strain of Lachnotalea glycerini Isolated from Water in Quebec City, Canada.</title>
        <authorList>
            <person name="Maheux A.F."/>
            <person name="Boudreau D.K."/>
            <person name="Berube E."/>
            <person name="Boissinot M."/>
            <person name="Raymond F."/>
            <person name="Brodeur S."/>
            <person name="Corbeil J."/>
            <person name="Isabel S."/>
            <person name="Omar R.F."/>
            <person name="Bergeron M.G."/>
        </authorList>
    </citation>
    <scope>NUCLEOTIDE SEQUENCE [LARGE SCALE GENOMIC DNA]</scope>
    <source>
        <strain evidence="8 9">CCRI-19302</strain>
    </source>
</reference>
<reference evidence="7 10" key="2">
    <citation type="submission" date="2018-05" db="EMBL/GenBank/DDBJ databases">
        <title>Genomic Encyclopedia of Type Strains, Phase IV (KMG-IV): sequencing the most valuable type-strain genomes for metagenomic binning, comparative biology and taxonomic classification.</title>
        <authorList>
            <person name="Goeker M."/>
        </authorList>
    </citation>
    <scope>NUCLEOTIDE SEQUENCE [LARGE SCALE GENOMIC DNA]</scope>
    <source>
        <strain evidence="7 10">DSM 28816</strain>
    </source>
</reference>
<evidence type="ECO:0000313" key="7">
    <source>
        <dbReference type="EMBL" id="PXV85613.1"/>
    </source>
</evidence>
<accession>A0A255IWL7</accession>
<comment type="caution">
    <text evidence="7">The sequence shown here is derived from an EMBL/GenBank/DDBJ whole genome shotgun (WGS) entry which is preliminary data.</text>
</comment>
<evidence type="ECO:0000256" key="5">
    <source>
        <dbReference type="ARBA" id="ARBA00023136"/>
    </source>
</evidence>
<name>A0A255IWL7_9FIRM</name>
<feature type="transmembrane region" description="Helical" evidence="6">
    <location>
        <begin position="265"/>
        <end position="283"/>
    </location>
</feature>
<evidence type="ECO:0000256" key="6">
    <source>
        <dbReference type="SAM" id="Phobius"/>
    </source>
</evidence>
<evidence type="ECO:0000313" key="8">
    <source>
        <dbReference type="EMBL" id="RDY31148.1"/>
    </source>
</evidence>
<keyword evidence="3 6" id="KW-0812">Transmembrane</keyword>
<feature type="transmembrane region" description="Helical" evidence="6">
    <location>
        <begin position="239"/>
        <end position="258"/>
    </location>
</feature>
<dbReference type="GO" id="GO:0005886">
    <property type="term" value="C:plasma membrane"/>
    <property type="evidence" value="ECO:0007669"/>
    <property type="project" value="UniProtKB-SubCell"/>
</dbReference>
<evidence type="ECO:0000256" key="3">
    <source>
        <dbReference type="ARBA" id="ARBA00022692"/>
    </source>
</evidence>
<protein>
    <submittedName>
        <fullName evidence="8">ABC transporter permease</fullName>
    </submittedName>
    <submittedName>
        <fullName evidence="7">Ribose transport system permease protein</fullName>
    </submittedName>
</protein>
<evidence type="ECO:0000313" key="10">
    <source>
        <dbReference type="Proteomes" id="UP000247523"/>
    </source>
</evidence>
<evidence type="ECO:0000313" key="9">
    <source>
        <dbReference type="Proteomes" id="UP000216411"/>
    </source>
</evidence>
<sequence>MRQENIRRLISVVSLVLMMLIFGVTSSSFFTVGNILNILRECAISGTIAVGVAFVIITAGIDLSTGAIVGLASMICANLMYYYNLPAPVIMLIAIATGTLCGGLNGFIVTKLRVPEFIATLSTQYLFRSMVFVFAIREAGVITNKKITNPGILLMGGSVNGFYLVTMAFLLIAIIGQIILKKTKLGVYIYSTGANRKSAELSGINTEKIKIIVFTITGFLCGIAAIFEIGRVGSVTTDLGVSLEFEVIAAVVVGGCAFCGGRGDIFGTVIGAIFMAVLQNGILKYHMPTAAQLVIKGVVIVIMIIFDSVYNNMVQKRIQQKAKDVEMKMAGGEA</sequence>
<feature type="transmembrane region" description="Helical" evidence="6">
    <location>
        <begin position="289"/>
        <end position="310"/>
    </location>
</feature>
<dbReference type="PANTHER" id="PTHR32196">
    <property type="entry name" value="ABC TRANSPORTER PERMEASE PROTEIN YPHD-RELATED-RELATED"/>
    <property type="match status" value="1"/>
</dbReference>
<evidence type="ECO:0000256" key="1">
    <source>
        <dbReference type="ARBA" id="ARBA00004651"/>
    </source>
</evidence>
<dbReference type="OrthoDB" id="9789111at2"/>
<proteinExistence type="predicted"/>
<dbReference type="RefSeq" id="WP_094375766.1">
    <property type="nucleotide sequence ID" value="NZ_NOKA02000021.1"/>
</dbReference>
<feature type="transmembrane region" description="Helical" evidence="6">
    <location>
        <begin position="161"/>
        <end position="180"/>
    </location>
</feature>
<dbReference type="Proteomes" id="UP000247523">
    <property type="component" value="Unassembled WGS sequence"/>
</dbReference>
<comment type="subcellular location">
    <subcellularLocation>
        <location evidence="1">Cell membrane</location>
        <topology evidence="1">Multi-pass membrane protein</topology>
    </subcellularLocation>
</comment>
<organism evidence="7 10">
    <name type="scientific">Lachnotalea glycerini</name>
    <dbReference type="NCBI Taxonomy" id="1763509"/>
    <lineage>
        <taxon>Bacteria</taxon>
        <taxon>Bacillati</taxon>
        <taxon>Bacillota</taxon>
        <taxon>Clostridia</taxon>
        <taxon>Lachnospirales</taxon>
        <taxon>Lachnospiraceae</taxon>
        <taxon>Lachnotalea</taxon>
    </lineage>
</organism>
<dbReference type="Proteomes" id="UP000216411">
    <property type="component" value="Unassembled WGS sequence"/>
</dbReference>
<evidence type="ECO:0000256" key="2">
    <source>
        <dbReference type="ARBA" id="ARBA00022475"/>
    </source>
</evidence>
<reference evidence="8" key="3">
    <citation type="submission" date="2018-07" db="EMBL/GenBank/DDBJ databases">
        <authorList>
            <person name="Quirk P.G."/>
            <person name="Krulwich T.A."/>
        </authorList>
    </citation>
    <scope>NUCLEOTIDE SEQUENCE</scope>
    <source>
        <strain evidence="8">CCRI-19302</strain>
    </source>
</reference>
<dbReference type="AlphaFoldDB" id="A0A255IWL7"/>
<dbReference type="Pfam" id="PF02653">
    <property type="entry name" value="BPD_transp_2"/>
    <property type="match status" value="1"/>
</dbReference>
<dbReference type="EMBL" id="NOKA02000021">
    <property type="protein sequence ID" value="RDY31148.1"/>
    <property type="molecule type" value="Genomic_DNA"/>
</dbReference>
<dbReference type="GO" id="GO:0022857">
    <property type="term" value="F:transmembrane transporter activity"/>
    <property type="evidence" value="ECO:0007669"/>
    <property type="project" value="InterPro"/>
</dbReference>
<gene>
    <name evidence="7" type="ORF">C8E03_11647</name>
    <name evidence="8" type="ORF">CG710_011200</name>
</gene>
<feature type="transmembrane region" description="Helical" evidence="6">
    <location>
        <begin position="89"/>
        <end position="110"/>
    </location>
</feature>
<feature type="transmembrane region" description="Helical" evidence="6">
    <location>
        <begin position="117"/>
        <end position="136"/>
    </location>
</feature>
<dbReference type="EMBL" id="QICS01000016">
    <property type="protein sequence ID" value="PXV85613.1"/>
    <property type="molecule type" value="Genomic_DNA"/>
</dbReference>
<evidence type="ECO:0000256" key="4">
    <source>
        <dbReference type="ARBA" id="ARBA00022989"/>
    </source>
</evidence>
<keyword evidence="2" id="KW-1003">Cell membrane</keyword>
<keyword evidence="9" id="KW-1185">Reference proteome</keyword>
<dbReference type="CDD" id="cd06579">
    <property type="entry name" value="TM_PBP1_transp_AraH_like"/>
    <property type="match status" value="1"/>
</dbReference>